<keyword evidence="2" id="KW-0732">Signal</keyword>
<feature type="region of interest" description="Disordered" evidence="1">
    <location>
        <begin position="25"/>
        <end position="81"/>
    </location>
</feature>
<dbReference type="AlphaFoldDB" id="A0A7X0JMM8"/>
<reference evidence="3 4" key="1">
    <citation type="submission" date="2020-08" db="EMBL/GenBank/DDBJ databases">
        <title>The Agave Microbiome: Exploring the role of microbial communities in plant adaptations to desert environments.</title>
        <authorList>
            <person name="Partida-Martinez L.P."/>
        </authorList>
    </citation>
    <scope>NUCLEOTIDE SEQUENCE [LARGE SCALE GENOMIC DNA]</scope>
    <source>
        <strain evidence="3 4">AS3.12</strain>
    </source>
</reference>
<evidence type="ECO:0000256" key="1">
    <source>
        <dbReference type="SAM" id="MobiDB-lite"/>
    </source>
</evidence>
<protein>
    <submittedName>
        <fullName evidence="3">Uncharacterized protein</fullName>
    </submittedName>
</protein>
<keyword evidence="4" id="KW-1185">Reference proteome</keyword>
<dbReference type="RefSeq" id="WP_184655092.1">
    <property type="nucleotide sequence ID" value="NZ_JACHBU010000005.1"/>
</dbReference>
<organism evidence="3 4">
    <name type="scientific">Rhizobium soli</name>
    <dbReference type="NCBI Taxonomy" id="424798"/>
    <lineage>
        <taxon>Bacteria</taxon>
        <taxon>Pseudomonadati</taxon>
        <taxon>Pseudomonadota</taxon>
        <taxon>Alphaproteobacteria</taxon>
        <taxon>Hyphomicrobiales</taxon>
        <taxon>Rhizobiaceae</taxon>
        <taxon>Rhizobium/Agrobacterium group</taxon>
        <taxon>Rhizobium</taxon>
    </lineage>
</organism>
<sequence>MRTLIAALALTLAALPAEAQQFRNTEIQPDGTGGYYGTYGNENFEVRPQGDGVSGHMGGRRPGVIEEWPSRRPGSVGATQRNCVVDGNGNAICR</sequence>
<name>A0A7X0JMM8_9HYPH</name>
<accession>A0A7X0JMM8</accession>
<dbReference type="EMBL" id="JACHBU010000005">
    <property type="protein sequence ID" value="MBB6509547.1"/>
    <property type="molecule type" value="Genomic_DNA"/>
</dbReference>
<evidence type="ECO:0000256" key="2">
    <source>
        <dbReference type="SAM" id="SignalP"/>
    </source>
</evidence>
<dbReference type="Proteomes" id="UP000585437">
    <property type="component" value="Unassembled WGS sequence"/>
</dbReference>
<feature type="chain" id="PRO_5030998757" evidence="2">
    <location>
        <begin position="20"/>
        <end position="94"/>
    </location>
</feature>
<evidence type="ECO:0000313" key="4">
    <source>
        <dbReference type="Proteomes" id="UP000585437"/>
    </source>
</evidence>
<proteinExistence type="predicted"/>
<evidence type="ECO:0000313" key="3">
    <source>
        <dbReference type="EMBL" id="MBB6509547.1"/>
    </source>
</evidence>
<gene>
    <name evidence="3" type="ORF">F4695_002915</name>
</gene>
<comment type="caution">
    <text evidence="3">The sequence shown here is derived from an EMBL/GenBank/DDBJ whole genome shotgun (WGS) entry which is preliminary data.</text>
</comment>
<feature type="compositionally biased region" description="Gly residues" evidence="1">
    <location>
        <begin position="52"/>
        <end position="61"/>
    </location>
</feature>
<feature type="signal peptide" evidence="2">
    <location>
        <begin position="1"/>
        <end position="19"/>
    </location>
</feature>